<reference evidence="1 2" key="1">
    <citation type="submission" date="2016-01" db="EMBL/GenBank/DDBJ databases">
        <authorList>
            <person name="Regsiter A."/>
            <person name="william w."/>
        </authorList>
    </citation>
    <scope>NUCLEOTIDE SEQUENCE [LARGE SCALE GENOMIC DNA]</scope>
    <source>
        <strain evidence="1 2">CFBP 5494</strain>
    </source>
</reference>
<dbReference type="RefSeq" id="WP_080822932.1">
    <property type="nucleotide sequence ID" value="NZ_LT009718.1"/>
</dbReference>
<dbReference type="Proteomes" id="UP000191933">
    <property type="component" value="Unassembled WGS sequence"/>
</dbReference>
<evidence type="ECO:0000313" key="1">
    <source>
        <dbReference type="EMBL" id="CUW88589.1"/>
    </source>
</evidence>
<evidence type="ECO:0000313" key="2">
    <source>
        <dbReference type="Proteomes" id="UP000191933"/>
    </source>
</evidence>
<comment type="caution">
    <text evidence="1">The sequence shown here is derived from an EMBL/GenBank/DDBJ whole genome shotgun (WGS) entry which is preliminary data.</text>
</comment>
<dbReference type="EMBL" id="FBVY01000006">
    <property type="protein sequence ID" value="CUW88589.1"/>
    <property type="molecule type" value="Genomic_DNA"/>
</dbReference>
<sequence>MSDWKAMSALPGLNLRSPIEAGKAAIVPRHDPRLVELCKKSRKLNSFLGRFTDAFGEKLDPAVIVVKSDAPASMMTREAIAGLRDAAALSMVIHNRAQNLKHGHLSRPSYSNSFALYPWFIDNVDRHLTIHTPAIMGTHYVGKFKGQCAPEVSVADVGELDFDVPLLSELMIRWESRFSTKKPSYEDRILFRSLNMANQASLIPGGSDATFYDYGRIVGLWISAFEILAHPQGADVGYRQVYGMLKSAKWTSRRLIWKRWVAIEGKKKKKVRCSLPIWLCNHLYAARNDFLHGNEVNVKTLMIKKSKSSLFQVAAPLYRMLLTAFLDLEWRGQFPPMSNIEGFAYAIVDQMSFNSGQKLVEDAIMASVGHIPRGVTSRRFAAHSRRRA</sequence>
<gene>
    <name evidence="1" type="ORF">AGR2A_Cc140108</name>
</gene>
<organism evidence="1 2">
    <name type="scientific">Agrobacterium genomosp. 2 str. CFBP 5494</name>
    <dbReference type="NCBI Taxonomy" id="1183436"/>
    <lineage>
        <taxon>Bacteria</taxon>
        <taxon>Pseudomonadati</taxon>
        <taxon>Pseudomonadota</taxon>
        <taxon>Alphaproteobacteria</taxon>
        <taxon>Hyphomicrobiales</taxon>
        <taxon>Rhizobiaceae</taxon>
        <taxon>Rhizobium/Agrobacterium group</taxon>
        <taxon>Agrobacterium</taxon>
        <taxon>Agrobacterium tumefaciens complex</taxon>
    </lineage>
</organism>
<proteinExistence type="predicted"/>
<keyword evidence="2" id="KW-1185">Reference proteome</keyword>
<protein>
    <recommendedName>
        <fullName evidence="3">Apea-like HEPN domain-containing protein</fullName>
    </recommendedName>
</protein>
<dbReference type="AlphaFoldDB" id="A0A9W5F2Y7"/>
<accession>A0A9W5F2Y7</accession>
<evidence type="ECO:0008006" key="3">
    <source>
        <dbReference type="Google" id="ProtNLM"/>
    </source>
</evidence>
<name>A0A9W5F2Y7_9HYPH</name>